<accession>A0A1A8UGF3</accession>
<gene>
    <name evidence="1" type="primary">NFIXB</name>
</gene>
<dbReference type="AlphaFoldDB" id="A0A1A8UGF3"/>
<reference evidence="1" key="2">
    <citation type="submission" date="2016-06" db="EMBL/GenBank/DDBJ databases">
        <title>The genome of a short-lived fish provides insights into sex chromosome evolution and the genetic control of aging.</title>
        <authorList>
            <person name="Reichwald K."/>
            <person name="Felder M."/>
            <person name="Petzold A."/>
            <person name="Koch P."/>
            <person name="Groth M."/>
            <person name="Platzer M."/>
        </authorList>
    </citation>
    <scope>NUCLEOTIDE SEQUENCE</scope>
    <source>
        <tissue evidence="1">Brain</tissue>
    </source>
</reference>
<evidence type="ECO:0000313" key="1">
    <source>
        <dbReference type="EMBL" id="SBS47404.1"/>
    </source>
</evidence>
<proteinExistence type="predicted"/>
<protein>
    <submittedName>
        <fullName evidence="1">Nuclear factor I/Xb</fullName>
    </submittedName>
</protein>
<sequence length="41" mass="4832">FHIDLFSSINRRCQIICYYFFSKTCLTQPAIPQKLSIHNSP</sequence>
<reference evidence="1" key="1">
    <citation type="submission" date="2016-05" db="EMBL/GenBank/DDBJ databases">
        <authorList>
            <person name="Lavstsen T."/>
            <person name="Jespersen J.S."/>
        </authorList>
    </citation>
    <scope>NUCLEOTIDE SEQUENCE</scope>
    <source>
        <tissue evidence="1">Brain</tissue>
    </source>
</reference>
<name>A0A1A8UGF3_NOTFU</name>
<organism evidence="1">
    <name type="scientific">Nothobranchius furzeri</name>
    <name type="common">Turquoise killifish</name>
    <dbReference type="NCBI Taxonomy" id="105023"/>
    <lineage>
        <taxon>Eukaryota</taxon>
        <taxon>Metazoa</taxon>
        <taxon>Chordata</taxon>
        <taxon>Craniata</taxon>
        <taxon>Vertebrata</taxon>
        <taxon>Euteleostomi</taxon>
        <taxon>Actinopterygii</taxon>
        <taxon>Neopterygii</taxon>
        <taxon>Teleostei</taxon>
        <taxon>Neoteleostei</taxon>
        <taxon>Acanthomorphata</taxon>
        <taxon>Ovalentaria</taxon>
        <taxon>Atherinomorphae</taxon>
        <taxon>Cyprinodontiformes</taxon>
        <taxon>Nothobranchiidae</taxon>
        <taxon>Nothobranchius</taxon>
    </lineage>
</organism>
<dbReference type="EMBL" id="HAEJ01006947">
    <property type="protein sequence ID" value="SBS47404.1"/>
    <property type="molecule type" value="Transcribed_RNA"/>
</dbReference>
<feature type="non-terminal residue" evidence="1">
    <location>
        <position position="1"/>
    </location>
</feature>